<evidence type="ECO:0000256" key="5">
    <source>
        <dbReference type="ARBA" id="ARBA00023194"/>
    </source>
</evidence>
<dbReference type="PROSITE" id="PS50075">
    <property type="entry name" value="CARRIER"/>
    <property type="match status" value="1"/>
</dbReference>
<feature type="domain" description="PKS/mFAS DH" evidence="9">
    <location>
        <begin position="145"/>
        <end position="431"/>
    </location>
</feature>
<dbReference type="PANTHER" id="PTHR43775">
    <property type="entry name" value="FATTY ACID SYNTHASE"/>
    <property type="match status" value="1"/>
</dbReference>
<dbReference type="Pfam" id="PF14765">
    <property type="entry name" value="PS-DH"/>
    <property type="match status" value="1"/>
</dbReference>
<dbReference type="InterPro" id="IPR050091">
    <property type="entry name" value="PKS_NRPS_Biosynth_Enz"/>
</dbReference>
<dbReference type="Pfam" id="PF08659">
    <property type="entry name" value="KR"/>
    <property type="match status" value="1"/>
</dbReference>
<evidence type="ECO:0000313" key="10">
    <source>
        <dbReference type="EMBL" id="NEC23507.1"/>
    </source>
</evidence>
<dbReference type="GO" id="GO:0006633">
    <property type="term" value="P:fatty acid biosynthetic process"/>
    <property type="evidence" value="ECO:0007669"/>
    <property type="project" value="TreeGrafter"/>
</dbReference>
<feature type="region of interest" description="C-terminal hotdog fold" evidence="7">
    <location>
        <begin position="291"/>
        <end position="431"/>
    </location>
</feature>
<dbReference type="GO" id="GO:0031177">
    <property type="term" value="F:phosphopantetheine binding"/>
    <property type="evidence" value="ECO:0007669"/>
    <property type="project" value="InterPro"/>
</dbReference>
<feature type="domain" description="Carrier" evidence="8">
    <location>
        <begin position="887"/>
        <end position="962"/>
    </location>
</feature>
<feature type="non-terminal residue" evidence="10">
    <location>
        <position position="1"/>
    </location>
</feature>
<dbReference type="InterPro" id="IPR042104">
    <property type="entry name" value="PKS_dehydratase_sf"/>
</dbReference>
<dbReference type="Pfam" id="PF00550">
    <property type="entry name" value="PP-binding"/>
    <property type="match status" value="1"/>
</dbReference>
<keyword evidence="2" id="KW-0596">Phosphopantetheine</keyword>
<dbReference type="Gene3D" id="3.10.129.110">
    <property type="entry name" value="Polyketide synthase dehydratase"/>
    <property type="match status" value="1"/>
</dbReference>
<dbReference type="InterPro" id="IPR049900">
    <property type="entry name" value="PKS_mFAS_DH"/>
</dbReference>
<dbReference type="Gene3D" id="1.10.1200.10">
    <property type="entry name" value="ACP-like"/>
    <property type="match status" value="1"/>
</dbReference>
<dbReference type="InterPro" id="IPR049551">
    <property type="entry name" value="PKS_DH_C"/>
</dbReference>
<evidence type="ECO:0000256" key="7">
    <source>
        <dbReference type="PROSITE-ProRule" id="PRU01363"/>
    </source>
</evidence>
<dbReference type="SUPFAM" id="SSF52151">
    <property type="entry name" value="FabD/lysophospholipase-like"/>
    <property type="match status" value="1"/>
</dbReference>
<dbReference type="SMART" id="SM00823">
    <property type="entry name" value="PKS_PP"/>
    <property type="match status" value="1"/>
</dbReference>
<evidence type="ECO:0000256" key="4">
    <source>
        <dbReference type="ARBA" id="ARBA00022679"/>
    </source>
</evidence>
<dbReference type="InterPro" id="IPR001227">
    <property type="entry name" value="Ac_transferase_dom_sf"/>
</dbReference>
<comment type="caution">
    <text evidence="10">The sequence shown here is derived from an EMBL/GenBank/DDBJ whole genome shotgun (WGS) entry which is preliminary data.</text>
</comment>
<dbReference type="PROSITE" id="PS52019">
    <property type="entry name" value="PKS_MFAS_DH"/>
    <property type="match status" value="1"/>
</dbReference>
<dbReference type="InterPro" id="IPR055123">
    <property type="entry name" value="SpnB-like_Rossmann"/>
</dbReference>
<dbReference type="PROSITE" id="PS00012">
    <property type="entry name" value="PHOSPHOPANTETHEINE"/>
    <property type="match status" value="1"/>
</dbReference>
<dbReference type="InterPro" id="IPR036736">
    <property type="entry name" value="ACP-like_sf"/>
</dbReference>
<evidence type="ECO:0000256" key="2">
    <source>
        <dbReference type="ARBA" id="ARBA00022450"/>
    </source>
</evidence>
<feature type="active site" description="Proton donor; for dehydratase activity" evidence="7">
    <location>
        <position position="356"/>
    </location>
</feature>
<dbReference type="Gene3D" id="3.40.50.720">
    <property type="entry name" value="NAD(P)-binding Rossmann-like Domain"/>
    <property type="match status" value="1"/>
</dbReference>
<dbReference type="Pfam" id="PF22953">
    <property type="entry name" value="SpnB_Rossmann"/>
    <property type="match status" value="1"/>
</dbReference>
<dbReference type="InterPro" id="IPR020807">
    <property type="entry name" value="PKS_DH"/>
</dbReference>
<dbReference type="EMBL" id="JAAGMP010001700">
    <property type="protein sequence ID" value="NEC23969.1"/>
    <property type="molecule type" value="Genomic_DNA"/>
</dbReference>
<reference evidence="10 12" key="1">
    <citation type="submission" date="2020-01" db="EMBL/GenBank/DDBJ databases">
        <title>Insect and environment-associated Actinomycetes.</title>
        <authorList>
            <person name="Currrie C."/>
            <person name="Chevrette M."/>
            <person name="Carlson C."/>
            <person name="Stubbendieck R."/>
            <person name="Wendt-Pienkowski E."/>
        </authorList>
    </citation>
    <scope>NUCLEOTIDE SEQUENCE [LARGE SCALE GENOMIC DNA]</scope>
    <source>
        <strain evidence="10 12">SID7590</strain>
    </source>
</reference>
<evidence type="ECO:0000259" key="9">
    <source>
        <dbReference type="PROSITE" id="PS52019"/>
    </source>
</evidence>
<dbReference type="SUPFAM" id="SSF51735">
    <property type="entry name" value="NAD(P)-binding Rossmann-fold domains"/>
    <property type="match status" value="2"/>
</dbReference>
<dbReference type="InterPro" id="IPR020806">
    <property type="entry name" value="PKS_PP-bd"/>
</dbReference>
<dbReference type="Gene3D" id="3.30.70.3290">
    <property type="match status" value="1"/>
</dbReference>
<keyword evidence="5" id="KW-0045">Antibiotic biosynthesis</keyword>
<dbReference type="Gene3D" id="3.40.366.10">
    <property type="entry name" value="Malonyl-Coenzyme A Acyl Carrier Protein, domain 2"/>
    <property type="match status" value="1"/>
</dbReference>
<dbReference type="CDD" id="cd08956">
    <property type="entry name" value="KR_3_FAS_SDR_x"/>
    <property type="match status" value="1"/>
</dbReference>
<evidence type="ECO:0000256" key="6">
    <source>
        <dbReference type="ARBA" id="ARBA00023268"/>
    </source>
</evidence>
<proteinExistence type="predicted"/>
<dbReference type="SMART" id="SM01294">
    <property type="entry name" value="PKS_PP_betabranch"/>
    <property type="match status" value="1"/>
</dbReference>
<feature type="region of interest" description="N-terminal hotdog fold" evidence="7">
    <location>
        <begin position="145"/>
        <end position="266"/>
    </location>
</feature>
<evidence type="ECO:0000313" key="12">
    <source>
        <dbReference type="Proteomes" id="UP000469670"/>
    </source>
</evidence>
<dbReference type="EMBL" id="JAAGMP010001587">
    <property type="protein sequence ID" value="NEC23507.1"/>
    <property type="molecule type" value="Genomic_DNA"/>
</dbReference>
<dbReference type="InterPro" id="IPR057326">
    <property type="entry name" value="KR_dom"/>
</dbReference>
<dbReference type="Proteomes" id="UP000469670">
    <property type="component" value="Unassembled WGS sequence"/>
</dbReference>
<dbReference type="SMART" id="SM00826">
    <property type="entry name" value="PKS_DH"/>
    <property type="match status" value="1"/>
</dbReference>
<keyword evidence="4" id="KW-0808">Transferase</keyword>
<dbReference type="PANTHER" id="PTHR43775:SF51">
    <property type="entry name" value="INACTIVE PHENOLPHTHIOCEROL SYNTHESIS POLYKETIDE SYNTHASE TYPE I PKS1-RELATED"/>
    <property type="match status" value="1"/>
</dbReference>
<accession>A0A7K3S7M4</accession>
<evidence type="ECO:0000259" key="8">
    <source>
        <dbReference type="PROSITE" id="PS50075"/>
    </source>
</evidence>
<dbReference type="GO" id="GO:0004312">
    <property type="term" value="F:fatty acid synthase activity"/>
    <property type="evidence" value="ECO:0007669"/>
    <property type="project" value="TreeGrafter"/>
</dbReference>
<dbReference type="SMART" id="SM00822">
    <property type="entry name" value="PKS_KR"/>
    <property type="match status" value="1"/>
</dbReference>
<dbReference type="InterPro" id="IPR016035">
    <property type="entry name" value="Acyl_Trfase/lysoPLipase"/>
</dbReference>
<comment type="pathway">
    <text evidence="1">Antibiotic biosynthesis.</text>
</comment>
<evidence type="ECO:0000313" key="11">
    <source>
        <dbReference type="EMBL" id="NEC23969.1"/>
    </source>
</evidence>
<sequence>VVGGDVCDPGFWVSHVREPVRFLETVRLMEGRGVSGFVEVGPDAVLSVMGPGCVVGGVDEVVFVPSVVRGRDEVRCVVGALGGLWVRGFDVDWGAVFEGLGVTAGAGGGVVDLPTYPFERRRYWLDSGSGGSGDVGVSGQVGAGHPLLAAVLDHVDGDGVTLTGRLSLATHPWLADHAVHGAVLVPGTALVEMVLRAGQETGTPTIDELMLEAPLALPERDAVDVRVDVGEAEENGRRPVRVHSRDGEGEWLRHATGYLTAEDPKTSAAPAASDGTTDGATHLEIWPPAGAEQLDVAGAYDELADRGYAYGTAFQGLLAAWRRGAETYAEVALPAQTAQAAESDARTFGIHPALLDACWHALLLGDPEGSPMIPFAWTGVALQTEGVSHVRVRIAPAGPDTTAMTVVDQAGKPVASVAGLVARPVSAQQLSAAPRSLYRVTQTALPGAVDSIGDTDGWAVLGADVHDLGHRVYAEPGVVPDPVPRFVTYDCPAIGGTVPEAVRTATCDLLALLAGWLEEPRFAEAHLVVTVGEHLAQAPLAGLVRAAQAEHPGRITLVRTTGGPVNAGLLADAVATGEPELTVVDGEIRAPRLTRITDLEPSGESAPVGPVLITGGTGGLGALVARHLAVRHGIREFVLLSRRGPQAPEAGRIQEELAQLGAAAVIVACDAADRAELAEVLERHPVRSVVHAAGVVDNAVLTSLTPERVAAVLRPKVDAAWNLHELTAGHDLAAFVLFSSSAGILLGAGQSNYATANVFLDELAAHRRANGLPALSLAWGLWDEGSGMAGGLDEMGRQRMRRLGMPAMGTDEALALFDAALDAPDASLVPIRFDTAALRARGDELPTLLRSLVPVRATARTAPGGGAPAEGDIAGRLAGMKPDDQDAFLFDLVSRHVAAVLGHGESQTFDGGRALRDMGFDSLAAVELRNGLGAVTGLALPATLVFDYPTIAEIVDHLGGLLVGRTADPTTEALAEVDRLAEALARTGADPAAVTARLEGLLRNWREREGDAARDGQLDYEAATDDELFAVLDGELGD</sequence>
<dbReference type="InterPro" id="IPR013968">
    <property type="entry name" value="PKS_KR"/>
</dbReference>
<keyword evidence="6" id="KW-0511">Multifunctional enzyme</keyword>
<organism evidence="10 12">
    <name type="scientific">Streptomyces parvus</name>
    <dbReference type="NCBI Taxonomy" id="66428"/>
    <lineage>
        <taxon>Bacteria</taxon>
        <taxon>Bacillati</taxon>
        <taxon>Actinomycetota</taxon>
        <taxon>Actinomycetes</taxon>
        <taxon>Kitasatosporales</taxon>
        <taxon>Streptomycetaceae</taxon>
        <taxon>Streptomyces</taxon>
    </lineage>
</organism>
<dbReference type="Pfam" id="PF21089">
    <property type="entry name" value="PKS_DH_N"/>
    <property type="match status" value="1"/>
</dbReference>
<dbReference type="InterPro" id="IPR009081">
    <property type="entry name" value="PP-bd_ACP"/>
</dbReference>
<protein>
    <submittedName>
        <fullName evidence="10">SDR family NAD(P)-dependent oxidoreductase</fullName>
    </submittedName>
</protein>
<dbReference type="FunFam" id="1.10.1200.10:FF:000007">
    <property type="entry name" value="Probable polyketide synthase pks17"/>
    <property type="match status" value="1"/>
</dbReference>
<gene>
    <name evidence="10" type="ORF">G3I50_35435</name>
    <name evidence="11" type="ORF">G3I50_37855</name>
</gene>
<evidence type="ECO:0000256" key="1">
    <source>
        <dbReference type="ARBA" id="ARBA00004792"/>
    </source>
</evidence>
<dbReference type="AlphaFoldDB" id="A0A7K3S7M4"/>
<dbReference type="InterPro" id="IPR049552">
    <property type="entry name" value="PKS_DH_N"/>
</dbReference>
<dbReference type="SUPFAM" id="SSF47336">
    <property type="entry name" value="ACP-like"/>
    <property type="match status" value="1"/>
</dbReference>
<dbReference type="InterPro" id="IPR006162">
    <property type="entry name" value="Ppantetheine_attach_site"/>
</dbReference>
<name>A0A7K3S7M4_9ACTN</name>
<dbReference type="GO" id="GO:0017000">
    <property type="term" value="P:antibiotic biosynthetic process"/>
    <property type="evidence" value="ECO:0007669"/>
    <property type="project" value="UniProtKB-KW"/>
</dbReference>
<evidence type="ECO:0000256" key="3">
    <source>
        <dbReference type="ARBA" id="ARBA00022553"/>
    </source>
</evidence>
<keyword evidence="3" id="KW-0597">Phosphoprotein</keyword>
<feature type="active site" description="Proton acceptor; for dehydratase activity" evidence="7">
    <location>
        <position position="177"/>
    </location>
</feature>
<dbReference type="InterPro" id="IPR036291">
    <property type="entry name" value="NAD(P)-bd_dom_sf"/>
</dbReference>